<accession>A0A0W7TQ31</accession>
<reference evidence="2 4" key="1">
    <citation type="submission" date="2015-10" db="EMBL/GenBank/DDBJ databases">
        <title>A novel member of the family Ruminococcaceae isolated from human faeces.</title>
        <authorList>
            <person name="Shkoporov A.N."/>
            <person name="Chaplin A.V."/>
            <person name="Motuzova O.V."/>
            <person name="Kafarskaia L.I."/>
            <person name="Efimov B.A."/>
        </authorList>
    </citation>
    <scope>NUCLEOTIDE SEQUENCE [LARGE SCALE GENOMIC DNA]</scope>
    <source>
        <strain evidence="2 4">668</strain>
    </source>
</reference>
<evidence type="ECO:0000313" key="5">
    <source>
        <dbReference type="Proteomes" id="UP000472755"/>
    </source>
</evidence>
<dbReference type="InterPro" id="IPR052159">
    <property type="entry name" value="Competence_DNA_uptake"/>
</dbReference>
<dbReference type="PANTHER" id="PTHR30619">
    <property type="entry name" value="DNA INTERNALIZATION/COMPETENCE PROTEIN COMEC/REC2"/>
    <property type="match status" value="1"/>
</dbReference>
<protein>
    <submittedName>
        <fullName evidence="3">MBL fold metallo-hydrolase</fullName>
    </submittedName>
</protein>
<dbReference type="AlphaFoldDB" id="A0A0W7TQ31"/>
<dbReference type="EMBL" id="LMUA01000014">
    <property type="protein sequence ID" value="KUE75907.1"/>
    <property type="molecule type" value="Genomic_DNA"/>
</dbReference>
<keyword evidence="3" id="KW-0378">Hydrolase</keyword>
<dbReference type="CDD" id="cd07731">
    <property type="entry name" value="ComA-like_MBL-fold"/>
    <property type="match status" value="1"/>
</dbReference>
<dbReference type="InterPro" id="IPR001279">
    <property type="entry name" value="Metallo-B-lactamas"/>
</dbReference>
<dbReference type="InterPro" id="IPR035681">
    <property type="entry name" value="ComA-like_MBL"/>
</dbReference>
<evidence type="ECO:0000259" key="1">
    <source>
        <dbReference type="SMART" id="SM00849"/>
    </source>
</evidence>
<proteinExistence type="predicted"/>
<dbReference type="Pfam" id="PF00753">
    <property type="entry name" value="Lactamase_B"/>
    <property type="match status" value="1"/>
</dbReference>
<gene>
    <name evidence="2" type="ORF">ASJ35_11005</name>
    <name evidence="3" type="ORF">GMD59_06000</name>
</gene>
<dbReference type="SUPFAM" id="SSF56281">
    <property type="entry name" value="Metallo-hydrolase/oxidoreductase"/>
    <property type="match status" value="1"/>
</dbReference>
<evidence type="ECO:0000313" key="2">
    <source>
        <dbReference type="EMBL" id="KUE75907.1"/>
    </source>
</evidence>
<dbReference type="EMBL" id="WMZU01000007">
    <property type="protein sequence ID" value="MTS26839.1"/>
    <property type="molecule type" value="Genomic_DNA"/>
</dbReference>
<evidence type="ECO:0000313" key="3">
    <source>
        <dbReference type="EMBL" id="MTS26839.1"/>
    </source>
</evidence>
<comment type="caution">
    <text evidence="2">The sequence shown here is derived from an EMBL/GenBank/DDBJ whole genome shotgun (WGS) entry which is preliminary data.</text>
</comment>
<organism evidence="2 4">
    <name type="scientific">Ruthenibacterium lactatiformans</name>
    <dbReference type="NCBI Taxonomy" id="1550024"/>
    <lineage>
        <taxon>Bacteria</taxon>
        <taxon>Bacillati</taxon>
        <taxon>Bacillota</taxon>
        <taxon>Clostridia</taxon>
        <taxon>Eubacteriales</taxon>
        <taxon>Oscillospiraceae</taxon>
        <taxon>Ruthenibacterium</taxon>
    </lineage>
</organism>
<dbReference type="GO" id="GO:0016787">
    <property type="term" value="F:hydrolase activity"/>
    <property type="evidence" value="ECO:0007669"/>
    <property type="project" value="UniProtKB-KW"/>
</dbReference>
<dbReference type="Proteomes" id="UP000472755">
    <property type="component" value="Unassembled WGS sequence"/>
</dbReference>
<dbReference type="RefSeq" id="WP_058723322.1">
    <property type="nucleotide sequence ID" value="NZ_DBGEBT010000034.1"/>
</dbReference>
<dbReference type="SMART" id="SM00849">
    <property type="entry name" value="Lactamase_B"/>
    <property type="match status" value="1"/>
</dbReference>
<sequence length="331" mass="34457">MAASRRKKKQRKEKFEKALTAVLCGIVAVLVLLAAVISLSEENGGALPTWQQLYSWFGVAAPVPHLPEEAAGAATKVHFIDVGQGDAVLLEQNGAFALIDAGEREAADGLMAYLQAAGVAKLDLLVMTHPHADHIGGMQAVLDAFPVDRAVLPDFAKAPMPTTSTFLNLLDAIREKQIPTVTARAGDVFPLGEGTLTVLGDGVAAENLNDISLVTLFEAPGLRCLSSGDGEKAVEDAVLASGADVHADVFKAAHHGSSTSNTQAFLDAVRPQAVVVSCGAGNSYGHPHSEALAAFANVGAQVYRTDTEGTIIAYVDKAGVLQMAVSRQEAA</sequence>
<name>A0A0W7TQ31_9FIRM</name>
<dbReference type="Proteomes" id="UP000053433">
    <property type="component" value="Unassembled WGS sequence"/>
</dbReference>
<reference evidence="3 5" key="2">
    <citation type="journal article" date="2019" name="Nat. Med.">
        <title>A library of human gut bacterial isolates paired with longitudinal multiomics data enables mechanistic microbiome research.</title>
        <authorList>
            <person name="Poyet M."/>
            <person name="Groussin M."/>
            <person name="Gibbons S.M."/>
            <person name="Avila-Pacheco J."/>
            <person name="Jiang X."/>
            <person name="Kearney S.M."/>
            <person name="Perrotta A.R."/>
            <person name="Berdy B."/>
            <person name="Zhao S."/>
            <person name="Lieberman T.D."/>
            <person name="Swanson P.K."/>
            <person name="Smith M."/>
            <person name="Roesemann S."/>
            <person name="Alexander J.E."/>
            <person name="Rich S.A."/>
            <person name="Livny J."/>
            <person name="Vlamakis H."/>
            <person name="Clish C."/>
            <person name="Bullock K."/>
            <person name="Deik A."/>
            <person name="Scott J."/>
            <person name="Pierce K.A."/>
            <person name="Xavier R.J."/>
            <person name="Alm E.J."/>
        </authorList>
    </citation>
    <scope>NUCLEOTIDE SEQUENCE [LARGE SCALE GENOMIC DNA]</scope>
    <source>
        <strain evidence="3 5">BIOML-A4</strain>
    </source>
</reference>
<feature type="domain" description="Metallo-beta-lactamase" evidence="1">
    <location>
        <begin position="84"/>
        <end position="280"/>
    </location>
</feature>
<dbReference type="PANTHER" id="PTHR30619:SF7">
    <property type="entry name" value="BETA-LACTAMASE DOMAIN PROTEIN"/>
    <property type="match status" value="1"/>
</dbReference>
<dbReference type="InterPro" id="IPR036866">
    <property type="entry name" value="RibonucZ/Hydroxyglut_hydro"/>
</dbReference>
<evidence type="ECO:0000313" key="4">
    <source>
        <dbReference type="Proteomes" id="UP000053433"/>
    </source>
</evidence>
<dbReference type="Gene3D" id="3.60.15.10">
    <property type="entry name" value="Ribonuclease Z/Hydroxyacylglutathione hydrolase-like"/>
    <property type="match status" value="1"/>
</dbReference>